<evidence type="ECO:0000313" key="3">
    <source>
        <dbReference type="Proteomes" id="UP000245934"/>
    </source>
</evidence>
<comment type="caution">
    <text evidence="2">The sequence shown here is derived from an EMBL/GenBank/DDBJ whole genome shotgun (WGS) entry which is preliminary data.</text>
</comment>
<dbReference type="EMBL" id="QGMZ01000001">
    <property type="protein sequence ID" value="PWR76233.1"/>
    <property type="molecule type" value="Genomic_DNA"/>
</dbReference>
<evidence type="ECO:0000313" key="2">
    <source>
        <dbReference type="EMBL" id="PWR76233.1"/>
    </source>
</evidence>
<dbReference type="Gene3D" id="3.40.50.1010">
    <property type="entry name" value="5'-nuclease"/>
    <property type="match status" value="1"/>
</dbReference>
<feature type="domain" description="PIN" evidence="1">
    <location>
        <begin position="5"/>
        <end position="125"/>
    </location>
</feature>
<name>A0A2V2NLM9_9EURY</name>
<dbReference type="InterPro" id="IPR029060">
    <property type="entry name" value="PIN-like_dom_sf"/>
</dbReference>
<sequence>MLKPVFLDTCIFFECIKDSKKKTIISHAIHLGFPLVTSITVMGEAVDQMRKRSVRSELILSFINLYEEWNVATLYPDQVVARICNCMANHEIDFRVEKTDRVHMGYAMSNGCTYFLTSDKNLIKYRIPKLLENAGFFKPETLTLEEFTEHLN</sequence>
<reference evidence="2 3" key="1">
    <citation type="submission" date="2018-05" db="EMBL/GenBank/DDBJ databases">
        <title>Draft genome of Methanospirillum stamsii Pt1.</title>
        <authorList>
            <person name="Dueholm M.S."/>
            <person name="Nielsen P.H."/>
            <person name="Bakmann L.F."/>
            <person name="Otzen D.E."/>
        </authorList>
    </citation>
    <scope>NUCLEOTIDE SEQUENCE [LARGE SCALE GENOMIC DNA]</scope>
    <source>
        <strain evidence="2 3">Pt1</strain>
    </source>
</reference>
<dbReference type="AlphaFoldDB" id="A0A2V2NLM9"/>
<gene>
    <name evidence="2" type="ORF">DLD82_00005</name>
</gene>
<dbReference type="SUPFAM" id="SSF88723">
    <property type="entry name" value="PIN domain-like"/>
    <property type="match status" value="1"/>
</dbReference>
<accession>A0A2V2NLM9</accession>
<dbReference type="InterPro" id="IPR002716">
    <property type="entry name" value="PIN_dom"/>
</dbReference>
<evidence type="ECO:0000259" key="1">
    <source>
        <dbReference type="Pfam" id="PF01850"/>
    </source>
</evidence>
<proteinExistence type="predicted"/>
<protein>
    <recommendedName>
        <fullName evidence="1">PIN domain-containing protein</fullName>
    </recommendedName>
</protein>
<dbReference type="GeneID" id="97610438"/>
<dbReference type="Pfam" id="PF01850">
    <property type="entry name" value="PIN"/>
    <property type="match status" value="1"/>
</dbReference>
<dbReference type="Proteomes" id="UP000245934">
    <property type="component" value="Unassembled WGS sequence"/>
</dbReference>
<dbReference type="RefSeq" id="WP_109939052.1">
    <property type="nucleotide sequence ID" value="NZ_CP176366.1"/>
</dbReference>
<keyword evidence="3" id="KW-1185">Reference proteome</keyword>
<organism evidence="2 3">
    <name type="scientific">Methanospirillum stamsii</name>
    <dbReference type="NCBI Taxonomy" id="1277351"/>
    <lineage>
        <taxon>Archaea</taxon>
        <taxon>Methanobacteriati</taxon>
        <taxon>Methanobacteriota</taxon>
        <taxon>Stenosarchaea group</taxon>
        <taxon>Methanomicrobia</taxon>
        <taxon>Methanomicrobiales</taxon>
        <taxon>Methanospirillaceae</taxon>
        <taxon>Methanospirillum</taxon>
    </lineage>
</organism>